<evidence type="ECO:0000256" key="3">
    <source>
        <dbReference type="SAM" id="MobiDB-lite"/>
    </source>
</evidence>
<dbReference type="AlphaFoldDB" id="A0A851GEG1"/>
<keyword evidence="4" id="KW-0732">Signal</keyword>
<dbReference type="PANTHER" id="PTHR45953:SF1">
    <property type="entry name" value="IDURONATE 2-SULFATASE"/>
    <property type="match status" value="1"/>
</dbReference>
<accession>A0A851GEG1</accession>
<comment type="caution">
    <text evidence="6">The sequence shown here is derived from an EMBL/GenBank/DDBJ whole genome shotgun (WGS) entry which is preliminary data.</text>
</comment>
<dbReference type="SUPFAM" id="SSF53649">
    <property type="entry name" value="Alkaline phosphatase-like"/>
    <property type="match status" value="1"/>
</dbReference>
<dbReference type="GO" id="GO:0005737">
    <property type="term" value="C:cytoplasm"/>
    <property type="evidence" value="ECO:0007669"/>
    <property type="project" value="TreeGrafter"/>
</dbReference>
<protein>
    <submittedName>
        <fullName evidence="6">Sulfatase-like hydrolase/transferase</fullName>
    </submittedName>
</protein>
<evidence type="ECO:0000259" key="5">
    <source>
        <dbReference type="Pfam" id="PF00884"/>
    </source>
</evidence>
<evidence type="ECO:0000256" key="2">
    <source>
        <dbReference type="ARBA" id="ARBA00022801"/>
    </source>
</evidence>
<dbReference type="CDD" id="cd16155">
    <property type="entry name" value="sulfatase_like"/>
    <property type="match status" value="1"/>
</dbReference>
<dbReference type="GO" id="GO:0046872">
    <property type="term" value="F:metal ion binding"/>
    <property type="evidence" value="ECO:0007669"/>
    <property type="project" value="UniProtKB-KW"/>
</dbReference>
<evidence type="ECO:0000313" key="6">
    <source>
        <dbReference type="EMBL" id="NWK55933.1"/>
    </source>
</evidence>
<sequence>MNKSLLALAILSALAGLAMAKKPNILFIFTDDQRADTIGVLGNPDIKTPNIDKLAERSKVFNNGYCYGAHTGAVCIASRNQVMTGKVWHRWAPKMRCPSSGDTLPKVMKTAGYETFYREKSAWANHPVIGKQFDHYGEVHNVNALMSGRACRPFVDDALKFLKQTRNKDKPFFIYLGVSGPHDPRYAEKHFRDMYDPAKIPLPKNFKPMHHWDIGSMTIRDERLEAWPRGKEATRGHIFDYYALMTAMDYDLGRLLDYLKQSGLEKETIIIYSSDHGLALGSHGLFGKQNIYEVGMKVPFMVAGPGIDAGKTDALVYLHDVFPTVVDFAGGKIADKIDGKSIRPVLEGKSAKVRDVATLAYQDSQRSIRDERWKLMVFPQINRHQLFDLKNDPDEMHDVSAENPERVARMMDLLKAQQQQYGDAQALRVDKPQPADFKTPKVKPYPRARAGGESKKRTLPYTIPQNT</sequence>
<dbReference type="InterPro" id="IPR000917">
    <property type="entry name" value="Sulfatase_N"/>
</dbReference>
<evidence type="ECO:0000313" key="7">
    <source>
        <dbReference type="Proteomes" id="UP000557872"/>
    </source>
</evidence>
<keyword evidence="2 6" id="KW-0378">Hydrolase</keyword>
<dbReference type="InterPro" id="IPR017850">
    <property type="entry name" value="Alkaline_phosphatase_core_sf"/>
</dbReference>
<dbReference type="GO" id="GO:0016740">
    <property type="term" value="F:transferase activity"/>
    <property type="evidence" value="ECO:0007669"/>
    <property type="project" value="UniProtKB-KW"/>
</dbReference>
<keyword evidence="7" id="KW-1185">Reference proteome</keyword>
<gene>
    <name evidence="6" type="ORF">HW115_09940</name>
</gene>
<dbReference type="RefSeq" id="WP_178932470.1">
    <property type="nucleotide sequence ID" value="NZ_JACBAZ010000003.1"/>
</dbReference>
<evidence type="ECO:0000256" key="1">
    <source>
        <dbReference type="ARBA" id="ARBA00022723"/>
    </source>
</evidence>
<organism evidence="6 7">
    <name type="scientific">Oceaniferula marina</name>
    <dbReference type="NCBI Taxonomy" id="2748318"/>
    <lineage>
        <taxon>Bacteria</taxon>
        <taxon>Pseudomonadati</taxon>
        <taxon>Verrucomicrobiota</taxon>
        <taxon>Verrucomicrobiia</taxon>
        <taxon>Verrucomicrobiales</taxon>
        <taxon>Verrucomicrobiaceae</taxon>
        <taxon>Oceaniferula</taxon>
    </lineage>
</organism>
<keyword evidence="1" id="KW-0479">Metal-binding</keyword>
<keyword evidence="6" id="KW-0808">Transferase</keyword>
<evidence type="ECO:0000256" key="4">
    <source>
        <dbReference type="SAM" id="SignalP"/>
    </source>
</evidence>
<reference evidence="6 7" key="1">
    <citation type="submission" date="2020-07" db="EMBL/GenBank/DDBJ databases">
        <title>Roseicoccus Jingziensis gen. nov., sp. nov., isolated from coastal seawater.</title>
        <authorList>
            <person name="Feng X."/>
        </authorList>
    </citation>
    <scope>NUCLEOTIDE SEQUENCE [LARGE SCALE GENOMIC DNA]</scope>
    <source>
        <strain evidence="6 7">N1E253</strain>
    </source>
</reference>
<dbReference type="PANTHER" id="PTHR45953">
    <property type="entry name" value="IDURONATE 2-SULFATASE"/>
    <property type="match status" value="1"/>
</dbReference>
<dbReference type="Proteomes" id="UP000557872">
    <property type="component" value="Unassembled WGS sequence"/>
</dbReference>
<dbReference type="GO" id="GO:0008484">
    <property type="term" value="F:sulfuric ester hydrolase activity"/>
    <property type="evidence" value="ECO:0007669"/>
    <property type="project" value="TreeGrafter"/>
</dbReference>
<feature type="chain" id="PRO_5033001318" evidence="4">
    <location>
        <begin position="21"/>
        <end position="467"/>
    </location>
</feature>
<dbReference type="EMBL" id="JACBAZ010000003">
    <property type="protein sequence ID" value="NWK55933.1"/>
    <property type="molecule type" value="Genomic_DNA"/>
</dbReference>
<dbReference type="Pfam" id="PF00884">
    <property type="entry name" value="Sulfatase"/>
    <property type="match status" value="1"/>
</dbReference>
<feature type="region of interest" description="Disordered" evidence="3">
    <location>
        <begin position="421"/>
        <end position="467"/>
    </location>
</feature>
<name>A0A851GEG1_9BACT</name>
<feature type="signal peptide" evidence="4">
    <location>
        <begin position="1"/>
        <end position="20"/>
    </location>
</feature>
<proteinExistence type="predicted"/>
<dbReference type="Gene3D" id="3.40.720.10">
    <property type="entry name" value="Alkaline Phosphatase, subunit A"/>
    <property type="match status" value="1"/>
</dbReference>
<feature type="domain" description="Sulfatase N-terminal" evidence="5">
    <location>
        <begin position="23"/>
        <end position="330"/>
    </location>
</feature>